<dbReference type="Pfam" id="PF00173">
    <property type="entry name" value="Cyt-b5"/>
    <property type="match status" value="1"/>
</dbReference>
<feature type="transmembrane region" description="Helical" evidence="2">
    <location>
        <begin position="328"/>
        <end position="349"/>
    </location>
</feature>
<dbReference type="SUPFAM" id="SSF55856">
    <property type="entry name" value="Cytochrome b5-like heme/steroid binding domain"/>
    <property type="match status" value="1"/>
</dbReference>
<keyword evidence="5" id="KW-1185">Reference proteome</keyword>
<evidence type="ECO:0000259" key="3">
    <source>
        <dbReference type="Pfam" id="PF00173"/>
    </source>
</evidence>
<reference evidence="4" key="1">
    <citation type="submission" date="2023-10" db="EMBL/GenBank/DDBJ databases">
        <authorList>
            <person name="Chen Y."/>
            <person name="Shah S."/>
            <person name="Dougan E. K."/>
            <person name="Thang M."/>
            <person name="Chan C."/>
        </authorList>
    </citation>
    <scope>NUCLEOTIDE SEQUENCE [LARGE SCALE GENOMIC DNA]</scope>
</reference>
<comment type="caution">
    <text evidence="4">The sequence shown here is derived from an EMBL/GenBank/DDBJ whole genome shotgun (WGS) entry which is preliminary data.</text>
</comment>
<accession>A0ABN9UKQ2</accession>
<dbReference type="Proteomes" id="UP001189429">
    <property type="component" value="Unassembled WGS sequence"/>
</dbReference>
<feature type="domain" description="Cytochrome b5 heme-binding" evidence="3">
    <location>
        <begin position="45"/>
        <end position="98"/>
    </location>
</feature>
<keyword evidence="2" id="KW-1133">Transmembrane helix</keyword>
<organism evidence="4 5">
    <name type="scientific">Prorocentrum cordatum</name>
    <dbReference type="NCBI Taxonomy" id="2364126"/>
    <lineage>
        <taxon>Eukaryota</taxon>
        <taxon>Sar</taxon>
        <taxon>Alveolata</taxon>
        <taxon>Dinophyceae</taxon>
        <taxon>Prorocentrales</taxon>
        <taxon>Prorocentraceae</taxon>
        <taxon>Prorocentrum</taxon>
    </lineage>
</organism>
<dbReference type="InterPro" id="IPR036400">
    <property type="entry name" value="Cyt_B5-like_heme/steroid_sf"/>
</dbReference>
<evidence type="ECO:0000313" key="5">
    <source>
        <dbReference type="Proteomes" id="UP001189429"/>
    </source>
</evidence>
<evidence type="ECO:0000313" key="4">
    <source>
        <dbReference type="EMBL" id="CAK0860413.1"/>
    </source>
</evidence>
<dbReference type="Gene3D" id="3.10.120.10">
    <property type="entry name" value="Cytochrome b5-like heme/steroid binding domain"/>
    <property type="match status" value="1"/>
</dbReference>
<name>A0ABN9UKQ2_9DINO</name>
<keyword evidence="2" id="KW-0812">Transmembrane</keyword>
<feature type="transmembrane region" description="Helical" evidence="2">
    <location>
        <begin position="191"/>
        <end position="212"/>
    </location>
</feature>
<feature type="transmembrane region" description="Helical" evidence="2">
    <location>
        <begin position="162"/>
        <end position="185"/>
    </location>
</feature>
<gene>
    <name evidence="4" type="ORF">PCOR1329_LOCUS49387</name>
</gene>
<proteinExistence type="predicted"/>
<dbReference type="InterPro" id="IPR001199">
    <property type="entry name" value="Cyt_B5-like_heme/steroid-bd"/>
</dbReference>
<sequence length="506" mass="57735">MGGVAGKGKGKGGPEDPEGKGKGKGKDKDKGKGKDKDKGPHASHYYIDGKIYDFSEWQFLHPGGDAFFAVSFQRDISAAVHAYHRNPDKLTPFLQKYEVKVEEENPRDVLVKDMNAPAFILPPAFDARRDVPIYDWDKPFMKVLRSKINAPEMQKRIRSADYWFDFTAWCILALHVFVCFPAVYWRLLPGWLIVVLQVITRTSLAGVGHYHIHRAKDGMTDYFDCFFDIQYVGASMVLADGHVMLHHLYTETPADVKRTVFNFMTTIPRLLRIPIFTAQKFGEFFTGHLLRFSDISLMQPTSWEEFSGQAHSFFHEMRVIRWMMLAEMLWAALCGGIVVWFLQFFFTVWTNMFQIVASHDFEVARDEQEYSGLDWGVFQVQHALDTYVTGIPHIDIFLTAGLGCHRAHHVLPYQKSGFANIASQQALMETCKEFNVEWAPARNLLLDRFLPLMWHYLTVPAQIPAAPAPILIGGTGFSGFVKEHLKFDVIYRCLEDVGRGFQGASL</sequence>
<evidence type="ECO:0000256" key="1">
    <source>
        <dbReference type="SAM" id="MobiDB-lite"/>
    </source>
</evidence>
<protein>
    <recommendedName>
        <fullName evidence="3">Cytochrome b5 heme-binding domain-containing protein</fullName>
    </recommendedName>
</protein>
<feature type="region of interest" description="Disordered" evidence="1">
    <location>
        <begin position="1"/>
        <end position="41"/>
    </location>
</feature>
<dbReference type="PANTHER" id="PTHR19353:SF19">
    <property type="entry name" value="DELTA(5) FATTY ACID DESATURASE C-RELATED"/>
    <property type="match status" value="1"/>
</dbReference>
<dbReference type="EMBL" id="CAUYUJ010015975">
    <property type="protein sequence ID" value="CAK0860413.1"/>
    <property type="molecule type" value="Genomic_DNA"/>
</dbReference>
<keyword evidence="2" id="KW-0472">Membrane</keyword>
<dbReference type="InterPro" id="IPR012171">
    <property type="entry name" value="Fatty_acid_desaturase"/>
</dbReference>
<evidence type="ECO:0000256" key="2">
    <source>
        <dbReference type="SAM" id="Phobius"/>
    </source>
</evidence>
<dbReference type="PANTHER" id="PTHR19353">
    <property type="entry name" value="FATTY ACID DESATURASE 2"/>
    <property type="match status" value="1"/>
</dbReference>
<feature type="compositionally biased region" description="Basic and acidic residues" evidence="1">
    <location>
        <begin position="12"/>
        <end position="40"/>
    </location>
</feature>